<dbReference type="GO" id="GO:0009002">
    <property type="term" value="F:serine-type D-Ala-D-Ala carboxypeptidase activity"/>
    <property type="evidence" value="ECO:0007669"/>
    <property type="project" value="InterPro"/>
</dbReference>
<keyword evidence="1" id="KW-0472">Membrane</keyword>
<keyword evidence="1" id="KW-0812">Transmembrane</keyword>
<feature type="transmembrane region" description="Helical" evidence="1">
    <location>
        <begin position="12"/>
        <end position="35"/>
    </location>
</feature>
<name>A0AA37UFR8_9MICO</name>
<dbReference type="SUPFAM" id="SSF56601">
    <property type="entry name" value="beta-lactamase/transpeptidase-like"/>
    <property type="match status" value="1"/>
</dbReference>
<sequence>MAEEIARRRSGRGIGIAIGTVAILLPGLFLGTTILPSLPAASVHLAQLEDAEIASPPLALPEDGQSAVIVGDGETLLASTGGDEVGAFESIPMGGSAKLVSALVTLDAHPLEAGRNGESVVVTDEDFAAYQSLVFAGARTIPVTVGSRWTEREMIAASLLSASNNHADMLVRWAFGSQAEYLAAAEAWLVEHGFDGTALADASGLSGDSVSTAEDLVRIGALAAADPLIASLVTTDGIGAVNGASITNTNRYEPAGAATTVSRSYTNAAAVTVVLSLTTDSGETLTAAFMRQPSYDAMAATVTTFMESAAAATAQIEALPAGTVVGELRTAWGERIDLVLGEPLVTVGGVPSPDDIDYQLDEIRTIRAGAKAGEAVATVAERTASARVEAGGALRDPGLAWRLTHPLDMLGSAFRG</sequence>
<proteinExistence type="predicted"/>
<feature type="domain" description="Peptidase S11 D-alanyl-D-alanine carboxypeptidase A N-terminal" evidence="2">
    <location>
        <begin position="97"/>
        <end position="287"/>
    </location>
</feature>
<dbReference type="AlphaFoldDB" id="A0AA37UFR8"/>
<dbReference type="GO" id="GO:0006508">
    <property type="term" value="P:proteolysis"/>
    <property type="evidence" value="ECO:0007669"/>
    <property type="project" value="InterPro"/>
</dbReference>
<dbReference type="Gene3D" id="3.40.710.10">
    <property type="entry name" value="DD-peptidase/beta-lactamase superfamily"/>
    <property type="match status" value="1"/>
</dbReference>
<comment type="caution">
    <text evidence="3">The sequence shown here is derived from an EMBL/GenBank/DDBJ whole genome shotgun (WGS) entry which is preliminary data.</text>
</comment>
<keyword evidence="4" id="KW-1185">Reference proteome</keyword>
<gene>
    <name evidence="3" type="ORF">GCM10025874_29560</name>
</gene>
<dbReference type="InterPro" id="IPR012338">
    <property type="entry name" value="Beta-lactam/transpept-like"/>
</dbReference>
<evidence type="ECO:0000313" key="4">
    <source>
        <dbReference type="Proteomes" id="UP001157160"/>
    </source>
</evidence>
<keyword evidence="1" id="KW-1133">Transmembrane helix</keyword>
<organism evidence="3 4">
    <name type="scientific">Arenivirga flava</name>
    <dbReference type="NCBI Taxonomy" id="1930060"/>
    <lineage>
        <taxon>Bacteria</taxon>
        <taxon>Bacillati</taxon>
        <taxon>Actinomycetota</taxon>
        <taxon>Actinomycetes</taxon>
        <taxon>Micrococcales</taxon>
        <taxon>Microbacteriaceae</taxon>
        <taxon>Arenivirga</taxon>
    </lineage>
</organism>
<reference evidence="3 4" key="1">
    <citation type="journal article" date="2014" name="Int. J. Syst. Evol. Microbiol.">
        <title>Complete genome sequence of Corynebacterium casei LMG S-19264T (=DSM 44701T), isolated from a smear-ripened cheese.</title>
        <authorList>
            <consortium name="US DOE Joint Genome Institute (JGI-PGF)"/>
            <person name="Walter F."/>
            <person name="Albersmeier A."/>
            <person name="Kalinowski J."/>
            <person name="Ruckert C."/>
        </authorList>
    </citation>
    <scope>NUCLEOTIDE SEQUENCE [LARGE SCALE GENOMIC DNA]</scope>
    <source>
        <strain evidence="3 4">NBRC 112289</strain>
    </source>
</reference>
<evidence type="ECO:0000313" key="3">
    <source>
        <dbReference type="EMBL" id="GMA29703.1"/>
    </source>
</evidence>
<dbReference type="InterPro" id="IPR001967">
    <property type="entry name" value="Peptidase_S11_N"/>
</dbReference>
<evidence type="ECO:0000259" key="2">
    <source>
        <dbReference type="Pfam" id="PF00768"/>
    </source>
</evidence>
<dbReference type="Proteomes" id="UP001157160">
    <property type="component" value="Unassembled WGS sequence"/>
</dbReference>
<dbReference type="Pfam" id="PF00768">
    <property type="entry name" value="Peptidase_S11"/>
    <property type="match status" value="1"/>
</dbReference>
<dbReference type="RefSeq" id="WP_284234044.1">
    <property type="nucleotide sequence ID" value="NZ_BSUL01000001.1"/>
</dbReference>
<accession>A0AA37UFR8</accession>
<dbReference type="EMBL" id="BSUL01000001">
    <property type="protein sequence ID" value="GMA29703.1"/>
    <property type="molecule type" value="Genomic_DNA"/>
</dbReference>
<evidence type="ECO:0000256" key="1">
    <source>
        <dbReference type="SAM" id="Phobius"/>
    </source>
</evidence>
<protein>
    <recommendedName>
        <fullName evidence="2">Peptidase S11 D-alanyl-D-alanine carboxypeptidase A N-terminal domain-containing protein</fullName>
    </recommendedName>
</protein>